<evidence type="ECO:0000256" key="3">
    <source>
        <dbReference type="ARBA" id="ARBA00009714"/>
    </source>
</evidence>
<dbReference type="OrthoDB" id="18982at2759"/>
<evidence type="ECO:0000256" key="7">
    <source>
        <dbReference type="ARBA" id="ARBA00023006"/>
    </source>
</evidence>
<keyword evidence="8" id="KW-0445">Lipid transport</keyword>
<dbReference type="GO" id="GO:0005789">
    <property type="term" value="C:endoplasmic reticulum membrane"/>
    <property type="evidence" value="ECO:0007669"/>
    <property type="project" value="UniProtKB-SubCell"/>
</dbReference>
<feature type="compositionally biased region" description="Low complexity" evidence="12">
    <location>
        <begin position="297"/>
        <end position="306"/>
    </location>
</feature>
<dbReference type="GO" id="GO:0034045">
    <property type="term" value="C:phagophore assembly site membrane"/>
    <property type="evidence" value="ECO:0007669"/>
    <property type="project" value="UniProtKB-SubCell"/>
</dbReference>
<keyword evidence="6" id="KW-0256">Endoplasmic reticulum</keyword>
<dbReference type="Pfam" id="PF13329">
    <property type="entry name" value="ATG2_CAD"/>
    <property type="match status" value="2"/>
</dbReference>
<evidence type="ECO:0000256" key="11">
    <source>
        <dbReference type="ARBA" id="ARBA00024615"/>
    </source>
</evidence>
<proteinExistence type="inferred from homology"/>
<keyword evidence="9" id="KW-0472">Membrane</keyword>
<dbReference type="GO" id="GO:0061723">
    <property type="term" value="P:glycophagy"/>
    <property type="evidence" value="ECO:0007669"/>
    <property type="project" value="TreeGrafter"/>
</dbReference>
<feature type="region of interest" description="Disordered" evidence="12">
    <location>
        <begin position="1320"/>
        <end position="1352"/>
    </location>
</feature>
<feature type="compositionally biased region" description="Basic and acidic residues" evidence="12">
    <location>
        <begin position="1604"/>
        <end position="1625"/>
    </location>
</feature>
<dbReference type="Proteomes" id="UP000230750">
    <property type="component" value="Unassembled WGS sequence"/>
</dbReference>
<keyword evidence="5" id="KW-0813">Transport</keyword>
<feature type="region of interest" description="Disordered" evidence="12">
    <location>
        <begin position="500"/>
        <end position="522"/>
    </location>
</feature>
<dbReference type="GO" id="GO:0000422">
    <property type="term" value="P:autophagy of mitochondrion"/>
    <property type="evidence" value="ECO:0007669"/>
    <property type="project" value="TreeGrafter"/>
</dbReference>
<dbReference type="GO" id="GO:0000045">
    <property type="term" value="P:autophagosome assembly"/>
    <property type="evidence" value="ECO:0007669"/>
    <property type="project" value="TreeGrafter"/>
</dbReference>
<evidence type="ECO:0000256" key="9">
    <source>
        <dbReference type="ARBA" id="ARBA00023136"/>
    </source>
</evidence>
<feature type="compositionally biased region" description="Basic residues" evidence="12">
    <location>
        <begin position="507"/>
        <end position="517"/>
    </location>
</feature>
<evidence type="ECO:0000313" key="13">
    <source>
        <dbReference type="EMBL" id="PIK44650.1"/>
    </source>
</evidence>
<dbReference type="InterPro" id="IPR026849">
    <property type="entry name" value="ATG2"/>
</dbReference>
<evidence type="ECO:0000256" key="6">
    <source>
        <dbReference type="ARBA" id="ARBA00022824"/>
    </source>
</evidence>
<feature type="region of interest" description="Disordered" evidence="12">
    <location>
        <begin position="470"/>
        <end position="489"/>
    </location>
</feature>
<comment type="catalytic activity">
    <reaction evidence="11">
        <text>a 1,2-diacyl-sn-glycero-3-phosphoethanolamine(in) = a 1,2-diacyl-sn-glycero-3-phosphoethanolamine(out)</text>
        <dbReference type="Rhea" id="RHEA:38895"/>
        <dbReference type="ChEBI" id="CHEBI:64612"/>
    </reaction>
</comment>
<dbReference type="GO" id="GO:0034727">
    <property type="term" value="P:piecemeal microautophagy of the nucleus"/>
    <property type="evidence" value="ECO:0007669"/>
    <property type="project" value="TreeGrafter"/>
</dbReference>
<dbReference type="STRING" id="307972.A0A2G8K9I9"/>
<evidence type="ECO:0000256" key="10">
    <source>
        <dbReference type="ARBA" id="ARBA00024479"/>
    </source>
</evidence>
<accession>A0A2G8K9I9</accession>
<name>A0A2G8K9I9_STIJA</name>
<evidence type="ECO:0000256" key="4">
    <source>
        <dbReference type="ARBA" id="ARBA00018070"/>
    </source>
</evidence>
<dbReference type="GO" id="GO:0061908">
    <property type="term" value="C:phagophore"/>
    <property type="evidence" value="ECO:0007669"/>
    <property type="project" value="TreeGrafter"/>
</dbReference>
<keyword evidence="14" id="KW-1185">Reference proteome</keyword>
<evidence type="ECO:0000256" key="12">
    <source>
        <dbReference type="SAM" id="MobiDB-lite"/>
    </source>
</evidence>
<feature type="region of interest" description="Disordered" evidence="12">
    <location>
        <begin position="1586"/>
        <end position="1625"/>
    </location>
</feature>
<dbReference type="PANTHER" id="PTHR13190:SF1">
    <property type="entry name" value="AUTOPHAGY-RELATED 2, ISOFORM A"/>
    <property type="match status" value="1"/>
</dbReference>
<comment type="subcellular location">
    <subcellularLocation>
        <location evidence="1">Endoplasmic reticulum membrane</location>
        <topology evidence="1">Peripheral membrane protein</topology>
    </subcellularLocation>
    <subcellularLocation>
        <location evidence="2">Preautophagosomal structure membrane</location>
        <topology evidence="2">Peripheral membrane protein</topology>
    </subcellularLocation>
</comment>
<evidence type="ECO:0000256" key="2">
    <source>
        <dbReference type="ARBA" id="ARBA00004623"/>
    </source>
</evidence>
<dbReference type="GO" id="GO:0006869">
    <property type="term" value="P:lipid transport"/>
    <property type="evidence" value="ECO:0007669"/>
    <property type="project" value="UniProtKB-KW"/>
</dbReference>
<comment type="similarity">
    <text evidence="3">Belongs to the ATG2 family.</text>
</comment>
<evidence type="ECO:0000256" key="8">
    <source>
        <dbReference type="ARBA" id="ARBA00023055"/>
    </source>
</evidence>
<dbReference type="EMBL" id="MRZV01000763">
    <property type="protein sequence ID" value="PIK44650.1"/>
    <property type="molecule type" value="Genomic_DNA"/>
</dbReference>
<keyword evidence="7" id="KW-0072">Autophagy</keyword>
<reference evidence="13 14" key="1">
    <citation type="journal article" date="2017" name="PLoS Biol.">
        <title>The sea cucumber genome provides insights into morphological evolution and visceral regeneration.</title>
        <authorList>
            <person name="Zhang X."/>
            <person name="Sun L."/>
            <person name="Yuan J."/>
            <person name="Sun Y."/>
            <person name="Gao Y."/>
            <person name="Zhang L."/>
            <person name="Li S."/>
            <person name="Dai H."/>
            <person name="Hamel J.F."/>
            <person name="Liu C."/>
            <person name="Yu Y."/>
            <person name="Liu S."/>
            <person name="Lin W."/>
            <person name="Guo K."/>
            <person name="Jin S."/>
            <person name="Xu P."/>
            <person name="Storey K.B."/>
            <person name="Huan P."/>
            <person name="Zhang T."/>
            <person name="Zhou Y."/>
            <person name="Zhang J."/>
            <person name="Lin C."/>
            <person name="Li X."/>
            <person name="Xing L."/>
            <person name="Huo D."/>
            <person name="Sun M."/>
            <person name="Wang L."/>
            <person name="Mercier A."/>
            <person name="Li F."/>
            <person name="Yang H."/>
            <person name="Xiang J."/>
        </authorList>
    </citation>
    <scope>NUCLEOTIDE SEQUENCE [LARGE SCALE GENOMIC DNA]</scope>
    <source>
        <strain evidence="13">Shaxun</strain>
        <tissue evidence="13">Muscle</tissue>
    </source>
</reference>
<comment type="catalytic activity">
    <reaction evidence="10">
        <text>a 1,2-diacyl-sn-glycero-3-phospho-L-serine(in) = a 1,2-diacyl-sn-glycero-3-phospho-L-serine(out)</text>
        <dbReference type="Rhea" id="RHEA:38663"/>
        <dbReference type="ChEBI" id="CHEBI:57262"/>
    </reaction>
</comment>
<gene>
    <name evidence="13" type="ORF">BSL78_18482</name>
</gene>
<organism evidence="13 14">
    <name type="scientific">Stichopus japonicus</name>
    <name type="common">Sea cucumber</name>
    <dbReference type="NCBI Taxonomy" id="307972"/>
    <lineage>
        <taxon>Eukaryota</taxon>
        <taxon>Metazoa</taxon>
        <taxon>Echinodermata</taxon>
        <taxon>Eleutherozoa</taxon>
        <taxon>Echinozoa</taxon>
        <taxon>Holothuroidea</taxon>
        <taxon>Aspidochirotacea</taxon>
        <taxon>Aspidochirotida</taxon>
        <taxon>Stichopodidae</taxon>
        <taxon>Apostichopus</taxon>
    </lineage>
</organism>
<sequence>MPWHFPWPEYIKKKACRYILQHYVGNFLEEKLTLDQLSVDLYSGTGTVTDVKLDVWAINENLNAAGAPVELRGGNVGSISVSVPWSMLLTENSKVEIKGLELILQPKYRENEEDFGGLAESMWNSVSMTSSMMLAQEFLKQEPSVGEQRAVESQPFEGPELLAQTIDSVLTRIQVTLRDTVIRFEHVPENATRGVALEMQIEVLQYYDELSQETPRTDGSSVDTGQRLFEPASFIKKHFQMMGISLHFEEFPEESRSQNDFTPGGYQDLSMNSPPVHILRNFHGSPSSPEMPPPHSGIPSSHPNSSDQSKGYLTLSLVGEFAGKMELTVKIKQNDQVPGAKAEVDLMTGSMNLFFSPKQVHLLMELVQGYLSPAISNDNSAAGMPRNKPMVHEDFERIEGTLQQEMILRGTEMYPNDRMRDPGVLSDDDIEPLAQSCEDDIFYSMSRGRASSSSSSYRLTNDMESSYTSTMSSASVDTNQTGTSTLSTLSTVPLGYSQSYSKDYTSRPHRHSKHRKAPGLEQQVEEVTRYKFQCRSLSITLLHNDPTKTSLFSQSLAGGREALPRGSQEEGDILKQRAEDFFQNIGKLGFGQNDNKNSWRDRFTKACPFDHIRLICAPIKLQCVRRSGSKHVDSDFDLSINTAVVEECLMHRERSSRESRHTQCDDERIEPSNNVYTGIGEGGGQHRRKKLESTVNINIGPLSSEIDISLVDRLYCLLHPQQVYAFDINSGQNIYKSFHSIHGKMSRQAVFNQALDEGPQGPEHKISVCMTCPLAHFSFRGKKVVFVVERWGEEGGGMGVYLGYVIVFVLYFNSLMVTASMQMENSAPLILFLKVVRGGEDNNDKKIDWPRLVVSINPIPEQNILERSNNHLGEPDLSFSRHPMEESIGESYCRQQENKEPSPFSAKRVGYMMEDQMVMPGDPDEMAEFIDTSTKSSRFSLQLTLPNVSVHLPSKDFLETIYNRFGNDLLLWTPSAPTPRDIINVCQSFGPVAGMDILSQFGSQPYFSVCQSSYGFTESDEDDDDLESIKRSCGRNKGSKELAAGQNFMSFSLVVGQGFLSAQMPIVKEDGVVDMDAHGEILILLEETNLFAVTAVKGDPGMSYLCAQAKTLDVFQNGVTANDSESPFMMHDPSQPIPEHLQLCLHLSEEGVTGKPSGRQKTQPMLALALKMEFKEDTNCKMMQCAVGLRGATMRVTLSQLHHHWIVQLGELFDLTDVEIKGYQIPKVITEFHAHLWGCGLDYRPVSLPLRSFLLLDSLSISSNLMYEAKISVQRFLVDNAFLFLSDKCNEQRVDLRKNYVCVLDVGNLEVNLRTNAEVKDDDRPNLSRNGRFPSKAGNNNGGGLDGKRVRKSPQFELRVRNDMIHIRTCADSCSALASLLIYLASDGDIRTSSSSSAPHAPPTVSDADCELVTELDTMVSKSPLGQGNHLDQMTMLMDEAMEELSPGGKTKQGSDGPFAVPCTLSESPNSRMFYFPNEDTGSSPVMETAMLDSHHDLIDQELRMIDVDEQSKTSQEDHFIDDDGFDILDDLGAGIGILDDHFSKPYGKGDQLKAPAHFPDALQMFTVQELTVIWHMYGGNDFELSSGMKEHTHSKQRMGSPGSDRKPKDQRDPQSMDWKERGGKGRDHKVLMEFQVNKLQFRHEVYPNHTTHAARQVLLINDIEVRDKLAASQINKFLYQYSSGKIPKRSNASMVSIRAVHIRPDAAVPTQECCLRVSLQPMRFNIDQDALFFVLDFFKEIYGLQIEGPTDNYPPSSAGGVHPPSVTSVPIQVPGSSTSPLKRPVDNYHSLDSKEPSSLSPVRKPIHKEGALAPIFFRSFVFSPDVPVKLDYEGKRLQMEQGTFVGILAGLGQLNKSEFSLRRLHNRQGLLGVDKLLQFAINEWMTDIQRNQFSSILGGVGPMHSFVEFCKYYYPKNQKRVCDNLVRNLRPIA</sequence>
<protein>
    <recommendedName>
        <fullName evidence="4">Autophagy-related protein 2</fullName>
    </recommendedName>
</protein>
<comment type="caution">
    <text evidence="13">The sequence shown here is derived from an EMBL/GenBank/DDBJ whole genome shotgun (WGS) entry which is preliminary data.</text>
</comment>
<dbReference type="GO" id="GO:0061709">
    <property type="term" value="P:reticulophagy"/>
    <property type="evidence" value="ECO:0007669"/>
    <property type="project" value="TreeGrafter"/>
</dbReference>
<dbReference type="PANTHER" id="PTHR13190">
    <property type="entry name" value="AUTOPHAGY-RELATED 2, ISOFORM A"/>
    <property type="match status" value="1"/>
</dbReference>
<dbReference type="GO" id="GO:0043495">
    <property type="term" value="F:protein-membrane adaptor activity"/>
    <property type="evidence" value="ECO:0007669"/>
    <property type="project" value="TreeGrafter"/>
</dbReference>
<dbReference type="GO" id="GO:0032266">
    <property type="term" value="F:phosphatidylinositol-3-phosphate binding"/>
    <property type="evidence" value="ECO:0007669"/>
    <property type="project" value="TreeGrafter"/>
</dbReference>
<evidence type="ECO:0000256" key="1">
    <source>
        <dbReference type="ARBA" id="ARBA00004406"/>
    </source>
</evidence>
<evidence type="ECO:0000313" key="14">
    <source>
        <dbReference type="Proteomes" id="UP000230750"/>
    </source>
</evidence>
<evidence type="ECO:0000256" key="5">
    <source>
        <dbReference type="ARBA" id="ARBA00022448"/>
    </source>
</evidence>
<feature type="region of interest" description="Disordered" evidence="12">
    <location>
        <begin position="277"/>
        <end position="309"/>
    </location>
</feature>